<gene>
    <name evidence="1" type="ORF">CR492_17935</name>
</gene>
<proteinExistence type="predicted"/>
<dbReference type="InterPro" id="IPR028148">
    <property type="entry name" value="Imm74"/>
</dbReference>
<evidence type="ECO:0000313" key="1">
    <source>
        <dbReference type="EMBL" id="PNG24615.1"/>
    </source>
</evidence>
<comment type="caution">
    <text evidence="1">The sequence shown here is derived from an EMBL/GenBank/DDBJ whole genome shotgun (WGS) entry which is preliminary data.</text>
</comment>
<name>A0A2J7TCX7_METSI</name>
<accession>A0A2J7TCX7</accession>
<dbReference type="Pfam" id="PF15603">
    <property type="entry name" value="Imm74"/>
    <property type="match status" value="1"/>
</dbReference>
<sequence>MTKSKRRGSGPQITLTEGAIRVAWADRRLTILPSAQLPDAEEPADFVVDLDQIVAWDAPHESAEVTIEELQAIAQAIEAEFDKLGLVVELD</sequence>
<dbReference type="AlphaFoldDB" id="A0A2J7TCX7"/>
<dbReference type="EMBL" id="PDZR01000028">
    <property type="protein sequence ID" value="PNG24615.1"/>
    <property type="molecule type" value="Genomic_DNA"/>
</dbReference>
<dbReference type="RefSeq" id="WP_102845100.1">
    <property type="nucleotide sequence ID" value="NZ_PDZR01000028.1"/>
</dbReference>
<reference evidence="1 2" key="1">
    <citation type="submission" date="2017-10" db="EMBL/GenBank/DDBJ databases">
        <title>Genome announcement of Methylocella silvestris TVC from permafrost.</title>
        <authorList>
            <person name="Wang J."/>
            <person name="Geng K."/>
            <person name="Ul-Haque F."/>
            <person name="Crombie A.T."/>
            <person name="Street L.E."/>
            <person name="Wookey P.A."/>
            <person name="Murrell J.C."/>
            <person name="Pratscher J."/>
        </authorList>
    </citation>
    <scope>NUCLEOTIDE SEQUENCE [LARGE SCALE GENOMIC DNA]</scope>
    <source>
        <strain evidence="1 2">TVC</strain>
    </source>
</reference>
<dbReference type="Proteomes" id="UP000236286">
    <property type="component" value="Unassembled WGS sequence"/>
</dbReference>
<protein>
    <submittedName>
        <fullName evidence="1">Uncharacterized protein</fullName>
    </submittedName>
</protein>
<evidence type="ECO:0000313" key="2">
    <source>
        <dbReference type="Proteomes" id="UP000236286"/>
    </source>
</evidence>
<dbReference type="OrthoDB" id="8455499at2"/>
<organism evidence="1 2">
    <name type="scientific">Methylocella silvestris</name>
    <dbReference type="NCBI Taxonomy" id="199596"/>
    <lineage>
        <taxon>Bacteria</taxon>
        <taxon>Pseudomonadati</taxon>
        <taxon>Pseudomonadota</taxon>
        <taxon>Alphaproteobacteria</taxon>
        <taxon>Hyphomicrobiales</taxon>
        <taxon>Beijerinckiaceae</taxon>
        <taxon>Methylocella</taxon>
    </lineage>
</organism>